<evidence type="ECO:0000256" key="1">
    <source>
        <dbReference type="SAM" id="Phobius"/>
    </source>
</evidence>
<feature type="transmembrane region" description="Helical" evidence="1">
    <location>
        <begin position="12"/>
        <end position="32"/>
    </location>
</feature>
<dbReference type="SUPFAM" id="SSF82693">
    <property type="entry name" value="Multidrug efflux transporter AcrB pore domain, PN1, PN2, PC1 and PC2 subdomains"/>
    <property type="match status" value="2"/>
</dbReference>
<feature type="transmembrane region" description="Helical" evidence="1">
    <location>
        <begin position="387"/>
        <end position="413"/>
    </location>
</feature>
<dbReference type="InterPro" id="IPR027463">
    <property type="entry name" value="AcrB_DN_DC_subdom"/>
</dbReference>
<comment type="caution">
    <text evidence="2">The sequence shown here is derived from an EMBL/GenBank/DDBJ whole genome shotgun (WGS) entry which is preliminary data.</text>
</comment>
<keyword evidence="3" id="KW-1185">Reference proteome</keyword>
<dbReference type="Gene3D" id="3.30.70.1440">
    <property type="entry name" value="Multidrug efflux transporter AcrB pore domain"/>
    <property type="match status" value="1"/>
</dbReference>
<feature type="transmembrane region" description="Helical" evidence="1">
    <location>
        <begin position="965"/>
        <end position="986"/>
    </location>
</feature>
<reference evidence="2" key="1">
    <citation type="submission" date="2022-01" db="EMBL/GenBank/DDBJ databases">
        <title>Whole genome-based taxonomy of the Shewanellaceae.</title>
        <authorList>
            <person name="Martin-Rodriguez A.J."/>
        </authorList>
    </citation>
    <scope>NUCLEOTIDE SEQUENCE</scope>
    <source>
        <strain evidence="2">DSM 23803</strain>
    </source>
</reference>
<keyword evidence="1" id="KW-1133">Transmembrane helix</keyword>
<dbReference type="PANTHER" id="PTHR32063:SF18">
    <property type="entry name" value="CATION EFFLUX SYSTEM PROTEIN"/>
    <property type="match status" value="1"/>
</dbReference>
<dbReference type="InterPro" id="IPR001036">
    <property type="entry name" value="Acrflvin-R"/>
</dbReference>
<dbReference type="RefSeq" id="WP_188925955.1">
    <property type="nucleotide sequence ID" value="NZ_BMQI01000035.1"/>
</dbReference>
<dbReference type="EMBL" id="JAKILJ010000030">
    <property type="protein sequence ID" value="MCL1106271.1"/>
    <property type="molecule type" value="Genomic_DNA"/>
</dbReference>
<dbReference type="Gene3D" id="3.30.70.1320">
    <property type="entry name" value="Multidrug efflux transporter AcrB pore domain like"/>
    <property type="match status" value="1"/>
</dbReference>
<feature type="transmembrane region" description="Helical" evidence="1">
    <location>
        <begin position="916"/>
        <end position="937"/>
    </location>
</feature>
<dbReference type="Gene3D" id="1.20.1640.10">
    <property type="entry name" value="Multidrug efflux transporter AcrB transmembrane domain"/>
    <property type="match status" value="2"/>
</dbReference>
<dbReference type="SUPFAM" id="SSF82714">
    <property type="entry name" value="Multidrug efflux transporter AcrB TolC docking domain, DN and DC subdomains"/>
    <property type="match status" value="2"/>
</dbReference>
<accession>A0A9X2CEC0</accession>
<dbReference type="SUPFAM" id="SSF82866">
    <property type="entry name" value="Multidrug efflux transporter AcrB transmembrane domain"/>
    <property type="match status" value="2"/>
</dbReference>
<dbReference type="PANTHER" id="PTHR32063">
    <property type="match status" value="1"/>
</dbReference>
<proteinExistence type="predicted"/>
<feature type="transmembrane region" description="Helical" evidence="1">
    <location>
        <begin position="464"/>
        <end position="491"/>
    </location>
</feature>
<feature type="transmembrane region" description="Helical" evidence="1">
    <location>
        <begin position="863"/>
        <end position="883"/>
    </location>
</feature>
<dbReference type="AlphaFoldDB" id="A0A9X2CEC0"/>
<feature type="transmembrane region" description="Helical" evidence="1">
    <location>
        <begin position="336"/>
        <end position="354"/>
    </location>
</feature>
<organism evidence="2 3">
    <name type="scientific">Shewanella algicola</name>
    <dbReference type="NCBI Taxonomy" id="640633"/>
    <lineage>
        <taxon>Bacteria</taxon>
        <taxon>Pseudomonadati</taxon>
        <taxon>Pseudomonadota</taxon>
        <taxon>Gammaproteobacteria</taxon>
        <taxon>Alteromonadales</taxon>
        <taxon>Shewanellaceae</taxon>
        <taxon>Shewanella</taxon>
    </lineage>
</organism>
<dbReference type="GO" id="GO:0042910">
    <property type="term" value="F:xenobiotic transmembrane transporter activity"/>
    <property type="evidence" value="ECO:0007669"/>
    <property type="project" value="TreeGrafter"/>
</dbReference>
<keyword evidence="1" id="KW-0812">Transmembrane</keyword>
<dbReference type="Gene3D" id="3.30.70.1430">
    <property type="entry name" value="Multidrug efflux transporter AcrB pore domain"/>
    <property type="match status" value="2"/>
</dbReference>
<name>A0A9X2CEC0_9GAMM</name>
<feature type="transmembrane region" description="Helical" evidence="1">
    <location>
        <begin position="361"/>
        <end position="381"/>
    </location>
</feature>
<dbReference type="GO" id="GO:0005886">
    <property type="term" value="C:plasma membrane"/>
    <property type="evidence" value="ECO:0007669"/>
    <property type="project" value="TreeGrafter"/>
</dbReference>
<feature type="transmembrane region" description="Helical" evidence="1">
    <location>
        <begin position="890"/>
        <end position="910"/>
    </location>
</feature>
<feature type="transmembrane region" description="Helical" evidence="1">
    <location>
        <begin position="992"/>
        <end position="1014"/>
    </location>
</feature>
<sequence length="1027" mass="113239">MSVAEYSINNKVISWMFTLLLLIGGSVAFTGLGQLEFPEFTIKQALVITAYPGASPEQVEEEVTLPLENALQQLDGVKHITSINSAGLSQIQIEIKDSYDKTRLPQVWDELRRKVSDTEGQLPPGTATPQVIDDFGDVYGILLNLSGDDFNNRELSNYADFLRRELVLVPGVKKVSVVGNITEQVVIEISQQKLSALGLDQSYIYSLVNNQNVVSNAGSIVIGDNRIRLHPTGEFSSVKELSRLVVSSPGSTELIYLGDIAHIAKDYDETPSVIYHNRGQLALSLGISFSGGVNVVDVGERVNQRIQELESQRPIGMALDTVYNQSHEVDSTVQGFLINLLESIGIVIAVLLLFMGLRSGLLMGLILLLTILGTFIMMKVLGIELQLISLGALIIALGMLVDNAIVITEGVLIGLQRGKTRLAAAKLIVSQTQWPLLGATIIAIIAFAPIGLSQNAAGEFCRSLFQVLMISLFISWITAITLTPFFCNVLFKDAEPTNEEVDPYKGWLFVAYRATLSFVLRNRIVTLLFVLAMLVSAVFGFGYIKNVFFPASNTPIFFVDVWMPEGTDIKATERFVSQIEQKLMQEDEKNNTGMVHLSSVIGQGAQRFVLPYQPEKGYAAFAQMIIEMEDLDAVKAYMPEVEHYLAEQFPQAQYRLKMMENGPSPAAKIEARFYGEDPQVLRALATKAKAIFNPEPTMDGVRHDWRNQVPVIRPQLLNAQARETGISKQDLDNALLLNFSGKQIGIYRETSHLLPIIARAPAEERLHADSLWKMQIWSTENNTFVPATQVVSEFSTEWENPLVMRRDRIRMLAVLGDPKLGSDETADSVHRKVKAKVEAIELPAGYRLEWGGEYESAGEAQTAVFSSIPLGYLAMFLITVLLFNSVRQPLVIWFTVPLAVIGVSAGLLLFDAPFSFMALLGLLSLSGMVIKNGIVLVEQINLELHDGAAPTNALVHSCVSRVRPVMMAAITTMLGMIPLISDAFFGSMAITIIFGLGFASLLTLVVLPVMYSLLFNIRFDKQDITHA</sequence>
<dbReference type="Gene3D" id="3.30.2090.10">
    <property type="entry name" value="Multidrug efflux transporter AcrB TolC docking domain, DN and DC subdomains"/>
    <property type="match status" value="2"/>
</dbReference>
<protein>
    <submittedName>
        <fullName evidence="2">Efflux RND transporter permease subunit</fullName>
    </submittedName>
</protein>
<dbReference type="Pfam" id="PF00873">
    <property type="entry name" value="ACR_tran"/>
    <property type="match status" value="1"/>
</dbReference>
<evidence type="ECO:0000313" key="2">
    <source>
        <dbReference type="EMBL" id="MCL1106271.1"/>
    </source>
</evidence>
<feature type="transmembrane region" description="Helical" evidence="1">
    <location>
        <begin position="434"/>
        <end position="452"/>
    </location>
</feature>
<feature type="transmembrane region" description="Helical" evidence="1">
    <location>
        <begin position="524"/>
        <end position="544"/>
    </location>
</feature>
<gene>
    <name evidence="2" type="ORF">L2749_13555</name>
</gene>
<dbReference type="Proteomes" id="UP001139408">
    <property type="component" value="Unassembled WGS sequence"/>
</dbReference>
<evidence type="ECO:0000313" key="3">
    <source>
        <dbReference type="Proteomes" id="UP001139408"/>
    </source>
</evidence>
<keyword evidence="1" id="KW-0472">Membrane</keyword>
<dbReference type="PRINTS" id="PR00702">
    <property type="entry name" value="ACRIFLAVINRP"/>
</dbReference>